<dbReference type="EMBL" id="JACRUL010000007">
    <property type="protein sequence ID" value="MBC5843767.1"/>
    <property type="molecule type" value="Genomic_DNA"/>
</dbReference>
<reference evidence="1 2" key="1">
    <citation type="submission" date="2020-08" db="EMBL/GenBank/DDBJ databases">
        <title>Description of novel Flavobacterium F-392 isolate.</title>
        <authorList>
            <person name="Saticioglu I.B."/>
            <person name="Duman M."/>
            <person name="Altun S."/>
        </authorList>
    </citation>
    <scope>NUCLEOTIDE SEQUENCE [LARGE SCALE GENOMIC DNA]</scope>
    <source>
        <strain evidence="1 2">F-392</strain>
    </source>
</reference>
<sequence length="362" mass="41879">MVAFRIKVHLDIDNMRYFRKYFTFQLIAVILLIFTSCQSEIVTEEFTNQETILKDSPLTTFVKRVVMQNTSQDDFIDNAACFTVKFPYSVIVNNTIVSLDHVADYSKVEKQLSLSSNTKDPVIFMFPITLLFTDYTEKKINNQSEYDAQLQTCTVDSNTFLKINCIDFVFPIKISVYDSNTQIPSVVAITDDKSLYFFIENLGLSQYISFNYPLMVTDNIGQIVPIINNSRLEDAIKKAIDNCGTNNSASPLFLETITSGSWKISYYYEDIVKSSLYDGYVFNFKNDKTVTVNKSGKILQGEWETKVDNDVREFRVKIDLNIFNPLNEDWKLFEFNSDQLRFRGELDDGDKETSYLYFTKVK</sequence>
<dbReference type="AlphaFoldDB" id="A0A923MYF2"/>
<dbReference type="Proteomes" id="UP000641454">
    <property type="component" value="Unassembled WGS sequence"/>
</dbReference>
<evidence type="ECO:0000313" key="1">
    <source>
        <dbReference type="EMBL" id="MBC5843767.1"/>
    </source>
</evidence>
<dbReference type="RefSeq" id="WP_187017440.1">
    <property type="nucleotide sequence ID" value="NZ_JACRUK010000007.1"/>
</dbReference>
<protein>
    <submittedName>
        <fullName evidence="1">Uncharacterized protein</fullName>
    </submittedName>
</protein>
<evidence type="ECO:0000313" key="2">
    <source>
        <dbReference type="Proteomes" id="UP000641454"/>
    </source>
</evidence>
<keyword evidence="2" id="KW-1185">Reference proteome</keyword>
<proteinExistence type="predicted"/>
<name>A0A923MYF2_9FLAO</name>
<accession>A0A923MYF2</accession>
<organism evidence="1 2">
    <name type="scientific">Flavobacterium muglaense</name>
    <dbReference type="NCBI Taxonomy" id="2764716"/>
    <lineage>
        <taxon>Bacteria</taxon>
        <taxon>Pseudomonadati</taxon>
        <taxon>Bacteroidota</taxon>
        <taxon>Flavobacteriia</taxon>
        <taxon>Flavobacteriales</taxon>
        <taxon>Flavobacteriaceae</taxon>
        <taxon>Flavobacterium</taxon>
    </lineage>
</organism>
<gene>
    <name evidence="1" type="ORF">H8R25_04865</name>
</gene>
<comment type="caution">
    <text evidence="1">The sequence shown here is derived from an EMBL/GenBank/DDBJ whole genome shotgun (WGS) entry which is preliminary data.</text>
</comment>